<evidence type="ECO:0000256" key="1">
    <source>
        <dbReference type="ARBA" id="ARBA00023015"/>
    </source>
</evidence>
<dbReference type="AlphaFoldDB" id="A0A6N8JBU2"/>
<dbReference type="PROSITE" id="PS00041">
    <property type="entry name" value="HTH_ARAC_FAMILY_1"/>
    <property type="match status" value="1"/>
</dbReference>
<dbReference type="OrthoDB" id="2666928at2"/>
<evidence type="ECO:0000259" key="4">
    <source>
        <dbReference type="PROSITE" id="PS01124"/>
    </source>
</evidence>
<proteinExistence type="predicted"/>
<dbReference type="PRINTS" id="PR00032">
    <property type="entry name" value="HTHARAC"/>
</dbReference>
<evidence type="ECO:0000313" key="5">
    <source>
        <dbReference type="EMBL" id="MVT41786.1"/>
    </source>
</evidence>
<keyword evidence="1" id="KW-0805">Transcription regulation</keyword>
<dbReference type="PANTHER" id="PTHR43280">
    <property type="entry name" value="ARAC-FAMILY TRANSCRIPTIONAL REGULATOR"/>
    <property type="match status" value="1"/>
</dbReference>
<protein>
    <submittedName>
        <fullName evidence="5">Helix-turn-helix domain-containing protein</fullName>
    </submittedName>
</protein>
<keyword evidence="3" id="KW-0804">Transcription</keyword>
<evidence type="ECO:0000313" key="6">
    <source>
        <dbReference type="Proteomes" id="UP000468388"/>
    </source>
</evidence>
<evidence type="ECO:0000256" key="3">
    <source>
        <dbReference type="ARBA" id="ARBA00023163"/>
    </source>
</evidence>
<dbReference type="GO" id="GO:0003700">
    <property type="term" value="F:DNA-binding transcription factor activity"/>
    <property type="evidence" value="ECO:0007669"/>
    <property type="project" value="InterPro"/>
</dbReference>
<dbReference type="RefSeq" id="WP_157300406.1">
    <property type="nucleotide sequence ID" value="NZ_BAAAZB010000006.1"/>
</dbReference>
<keyword evidence="2" id="KW-0238">DNA-binding</keyword>
<dbReference type="Proteomes" id="UP000468388">
    <property type="component" value="Unassembled WGS sequence"/>
</dbReference>
<feature type="domain" description="HTH araC/xylS-type" evidence="4">
    <location>
        <begin position="225"/>
        <end position="323"/>
    </location>
</feature>
<dbReference type="SUPFAM" id="SSF46689">
    <property type="entry name" value="Homeodomain-like"/>
    <property type="match status" value="1"/>
</dbReference>
<dbReference type="Gene3D" id="1.10.10.60">
    <property type="entry name" value="Homeodomain-like"/>
    <property type="match status" value="1"/>
</dbReference>
<sequence length="325" mass="37351">MKFKVAPEKEALLEISSVFPPKYPVHSIPQAEIEFVKGDFGSYSTQIIRTDSWAIGWLHFSIKKEVILYPTTDTGMVALYCTLNGRIPCVLQGFGELVLENRKYSFYYIPPLIHNEARFVPGEYEAVYISFGDDFLAECAEEDLIKLKDLYQRKVEQVQNGEVFPPFNITDRELENFDMIRYHKLSGTKMKLHLASRINDLLVNYFSILETGKDPAQEEKNAAVQTVSRYITLHLGDSLINPVLEKIAGMNVNSLEKEFKKVFLVPLQQYVEDSRMEEAKRQLMQTGLPIADIATSVGYSDPNYFATVFRKKCRMSPTQYRNTHK</sequence>
<dbReference type="EMBL" id="WRXO01000003">
    <property type="protein sequence ID" value="MVT41786.1"/>
    <property type="molecule type" value="Genomic_DNA"/>
</dbReference>
<evidence type="ECO:0000256" key="2">
    <source>
        <dbReference type="ARBA" id="ARBA00023125"/>
    </source>
</evidence>
<reference evidence="5 6" key="1">
    <citation type="submission" date="2019-12" db="EMBL/GenBank/DDBJ databases">
        <title>The draft genomic sequence of strain Chitinophaga oryziterrae JCM 16595.</title>
        <authorList>
            <person name="Zhang X."/>
        </authorList>
    </citation>
    <scope>NUCLEOTIDE SEQUENCE [LARGE SCALE GENOMIC DNA]</scope>
    <source>
        <strain evidence="5 6">JCM 16595</strain>
    </source>
</reference>
<comment type="caution">
    <text evidence="5">The sequence shown here is derived from an EMBL/GenBank/DDBJ whole genome shotgun (WGS) entry which is preliminary data.</text>
</comment>
<dbReference type="InterPro" id="IPR020449">
    <property type="entry name" value="Tscrpt_reg_AraC-type_HTH"/>
</dbReference>
<dbReference type="SMART" id="SM00342">
    <property type="entry name" value="HTH_ARAC"/>
    <property type="match status" value="1"/>
</dbReference>
<keyword evidence="6" id="KW-1185">Reference proteome</keyword>
<dbReference type="GO" id="GO:0043565">
    <property type="term" value="F:sequence-specific DNA binding"/>
    <property type="evidence" value="ECO:0007669"/>
    <property type="project" value="InterPro"/>
</dbReference>
<gene>
    <name evidence="5" type="ORF">GO495_14445</name>
</gene>
<dbReference type="PANTHER" id="PTHR43280:SF28">
    <property type="entry name" value="HTH-TYPE TRANSCRIPTIONAL ACTIVATOR RHAS"/>
    <property type="match status" value="1"/>
</dbReference>
<organism evidence="5 6">
    <name type="scientific">Chitinophaga oryziterrae</name>
    <dbReference type="NCBI Taxonomy" id="1031224"/>
    <lineage>
        <taxon>Bacteria</taxon>
        <taxon>Pseudomonadati</taxon>
        <taxon>Bacteroidota</taxon>
        <taxon>Chitinophagia</taxon>
        <taxon>Chitinophagales</taxon>
        <taxon>Chitinophagaceae</taxon>
        <taxon>Chitinophaga</taxon>
    </lineage>
</organism>
<dbReference type="Pfam" id="PF12833">
    <property type="entry name" value="HTH_18"/>
    <property type="match status" value="1"/>
</dbReference>
<dbReference type="InterPro" id="IPR009057">
    <property type="entry name" value="Homeodomain-like_sf"/>
</dbReference>
<accession>A0A6N8JBU2</accession>
<dbReference type="PROSITE" id="PS01124">
    <property type="entry name" value="HTH_ARAC_FAMILY_2"/>
    <property type="match status" value="1"/>
</dbReference>
<dbReference type="InterPro" id="IPR018060">
    <property type="entry name" value="HTH_AraC"/>
</dbReference>
<name>A0A6N8JBU2_9BACT</name>
<dbReference type="InterPro" id="IPR018062">
    <property type="entry name" value="HTH_AraC-typ_CS"/>
</dbReference>